<reference evidence="10 11" key="1">
    <citation type="submission" date="2019-03" db="EMBL/GenBank/DDBJ databases">
        <title>Genomic Encyclopedia of Type Strains, Phase III (KMG-III): the genomes of soil and plant-associated and newly described type strains.</title>
        <authorList>
            <person name="Whitman W."/>
        </authorList>
    </citation>
    <scope>NUCLEOTIDE SEQUENCE [LARGE SCALE GENOMIC DNA]</scope>
    <source>
        <strain evidence="10 11">CECT 8283</strain>
    </source>
</reference>
<dbReference type="SUPFAM" id="SSF49464">
    <property type="entry name" value="Carboxypeptidase regulatory domain-like"/>
    <property type="match status" value="1"/>
</dbReference>
<keyword evidence="2 7" id="KW-0813">Transport</keyword>
<dbReference type="PANTHER" id="PTHR30069:SF36">
    <property type="entry name" value="BLL6948 PROTEIN"/>
    <property type="match status" value="1"/>
</dbReference>
<dbReference type="Pfam" id="PF13715">
    <property type="entry name" value="CarbopepD_reg_2"/>
    <property type="match status" value="1"/>
</dbReference>
<protein>
    <submittedName>
        <fullName evidence="10">Outer membrane receptor protein involved in Fe transport</fullName>
    </submittedName>
</protein>
<comment type="similarity">
    <text evidence="7">Belongs to the TonB-dependent receptor family.</text>
</comment>
<dbReference type="InterPro" id="IPR039426">
    <property type="entry name" value="TonB-dep_rcpt-like"/>
</dbReference>
<name>A0A4R6TID3_9FLAO</name>
<organism evidence="10 11">
    <name type="scientific">Tenacibaculum caenipelagi</name>
    <dbReference type="NCBI Taxonomy" id="1325435"/>
    <lineage>
        <taxon>Bacteria</taxon>
        <taxon>Pseudomonadati</taxon>
        <taxon>Bacteroidota</taxon>
        <taxon>Flavobacteriia</taxon>
        <taxon>Flavobacteriales</taxon>
        <taxon>Flavobacteriaceae</taxon>
        <taxon>Tenacibaculum</taxon>
    </lineage>
</organism>
<evidence type="ECO:0000313" key="10">
    <source>
        <dbReference type="EMBL" id="TDQ29871.1"/>
    </source>
</evidence>
<keyword evidence="10" id="KW-0675">Receptor</keyword>
<evidence type="ECO:0000256" key="4">
    <source>
        <dbReference type="ARBA" id="ARBA00022692"/>
    </source>
</evidence>
<evidence type="ECO:0000259" key="9">
    <source>
        <dbReference type="Pfam" id="PF07715"/>
    </source>
</evidence>
<dbReference type="AlphaFoldDB" id="A0A4R6TID3"/>
<keyword evidence="3 7" id="KW-1134">Transmembrane beta strand</keyword>
<dbReference type="RefSeq" id="WP_166627692.1">
    <property type="nucleotide sequence ID" value="NZ_SNYH01000001.1"/>
</dbReference>
<dbReference type="InterPro" id="IPR037066">
    <property type="entry name" value="Plug_dom_sf"/>
</dbReference>
<accession>A0A4R6TID3</accession>
<evidence type="ECO:0000256" key="5">
    <source>
        <dbReference type="ARBA" id="ARBA00023136"/>
    </source>
</evidence>
<keyword evidence="6 7" id="KW-0998">Cell outer membrane</keyword>
<dbReference type="Gene3D" id="2.40.170.20">
    <property type="entry name" value="TonB-dependent receptor, beta-barrel domain"/>
    <property type="match status" value="1"/>
</dbReference>
<evidence type="ECO:0000313" key="11">
    <source>
        <dbReference type="Proteomes" id="UP000295390"/>
    </source>
</evidence>
<feature type="chain" id="PRO_5020761130" evidence="8">
    <location>
        <begin position="20"/>
        <end position="742"/>
    </location>
</feature>
<dbReference type="InterPro" id="IPR036942">
    <property type="entry name" value="Beta-barrel_TonB_sf"/>
</dbReference>
<evidence type="ECO:0000256" key="7">
    <source>
        <dbReference type="PROSITE-ProRule" id="PRU01360"/>
    </source>
</evidence>
<feature type="domain" description="TonB-dependent receptor plug" evidence="9">
    <location>
        <begin position="113"/>
        <end position="218"/>
    </location>
</feature>
<evidence type="ECO:0000256" key="8">
    <source>
        <dbReference type="SAM" id="SignalP"/>
    </source>
</evidence>
<keyword evidence="5 7" id="KW-0472">Membrane</keyword>
<sequence length="742" mass="83740">MKAKILFLALLLGSYHVFSQQFKGKVLNANKKPLENVYVYNMTSNSHTHTKVSGEFILDNSKEGDVIEFGILGYEKVRLQLNESNFKTINTIVLEMKNFLLDEMVLTNKKDPLQTIVRVDLDKKPVSSSQQILQRVPGLFIGQHAGGGKAEQIFLRGFDIDHGTDIALSVDGTPVNMVSHAHGQGYSDLHFIIPETIEKINFGKGPYYASKGDFNTAGYVDFKTKTYLQNSRVEVGVGQFNTFRTLGMFNLLDKNSTDNAYVAIEYLETDGFVESPQNFSRINIFTKYRTFLKDNSSLSLSASHFTSKWDASGQIPQREVDNGNITRFGSIDDTEGGTTSRTNINLEHSKVLKNDVSVTSNVFYSNYNFNLFSNFTFFLEDPVNGDQIKQTENRDVFGFNTQFKKKTQLSNTPVELTFGTGLRADIVDNLELSHTLQRKEVLDQIQLGKVNQTNYYAFVYSEFEFGKFMVAPALRLDYLKFNYNDYLLDEYKTFSESQVVVNPKINVIYTPNAKIQWFLKSGIGFHSNDTRVVATQPNRKTLPRAYGVDFGTVWKPTSRIAINTALWYLLSEDELVYVGDAGIVEPSGESQRYGIDLGLRYQLTDWLYFDSDATYTKAESVNALSGENYIPLAPKITVTGGLSVNSYKNFSGGINYRYIGDRPANEDNSIVAEGYFVTDANVSYKMNNITVGVALENLFDVVWNETQFATESRLQNEPNPVEEIHFTPGTPFSVKASIRYTF</sequence>
<evidence type="ECO:0000256" key="3">
    <source>
        <dbReference type="ARBA" id="ARBA00022452"/>
    </source>
</evidence>
<dbReference type="PANTHER" id="PTHR30069">
    <property type="entry name" value="TONB-DEPENDENT OUTER MEMBRANE RECEPTOR"/>
    <property type="match status" value="1"/>
</dbReference>
<dbReference type="GO" id="GO:0044718">
    <property type="term" value="P:siderophore transmembrane transport"/>
    <property type="evidence" value="ECO:0007669"/>
    <property type="project" value="TreeGrafter"/>
</dbReference>
<comment type="subcellular location">
    <subcellularLocation>
        <location evidence="1 7">Cell outer membrane</location>
        <topology evidence="1 7">Multi-pass membrane protein</topology>
    </subcellularLocation>
</comment>
<evidence type="ECO:0000256" key="1">
    <source>
        <dbReference type="ARBA" id="ARBA00004571"/>
    </source>
</evidence>
<dbReference type="Pfam" id="PF07715">
    <property type="entry name" value="Plug"/>
    <property type="match status" value="1"/>
</dbReference>
<proteinExistence type="inferred from homology"/>
<evidence type="ECO:0000256" key="6">
    <source>
        <dbReference type="ARBA" id="ARBA00023237"/>
    </source>
</evidence>
<dbReference type="GO" id="GO:0009279">
    <property type="term" value="C:cell outer membrane"/>
    <property type="evidence" value="ECO:0007669"/>
    <property type="project" value="UniProtKB-SubCell"/>
</dbReference>
<dbReference type="InterPro" id="IPR012910">
    <property type="entry name" value="Plug_dom"/>
</dbReference>
<dbReference type="GO" id="GO:0015344">
    <property type="term" value="F:siderophore uptake transmembrane transporter activity"/>
    <property type="evidence" value="ECO:0007669"/>
    <property type="project" value="TreeGrafter"/>
</dbReference>
<keyword evidence="4 7" id="KW-0812">Transmembrane</keyword>
<keyword evidence="11" id="KW-1185">Reference proteome</keyword>
<evidence type="ECO:0000256" key="2">
    <source>
        <dbReference type="ARBA" id="ARBA00022448"/>
    </source>
</evidence>
<dbReference type="SUPFAM" id="SSF56935">
    <property type="entry name" value="Porins"/>
    <property type="match status" value="1"/>
</dbReference>
<gene>
    <name evidence="10" type="ORF">DFQ07_0195</name>
</gene>
<dbReference type="Gene3D" id="2.170.130.10">
    <property type="entry name" value="TonB-dependent receptor, plug domain"/>
    <property type="match status" value="1"/>
</dbReference>
<dbReference type="PROSITE" id="PS52016">
    <property type="entry name" value="TONB_DEPENDENT_REC_3"/>
    <property type="match status" value="1"/>
</dbReference>
<keyword evidence="8" id="KW-0732">Signal</keyword>
<feature type="signal peptide" evidence="8">
    <location>
        <begin position="1"/>
        <end position="19"/>
    </location>
</feature>
<comment type="caution">
    <text evidence="10">The sequence shown here is derived from an EMBL/GenBank/DDBJ whole genome shotgun (WGS) entry which is preliminary data.</text>
</comment>
<dbReference type="InterPro" id="IPR008969">
    <property type="entry name" value="CarboxyPept-like_regulatory"/>
</dbReference>
<dbReference type="EMBL" id="SNYH01000001">
    <property type="protein sequence ID" value="TDQ29871.1"/>
    <property type="molecule type" value="Genomic_DNA"/>
</dbReference>
<dbReference type="Proteomes" id="UP000295390">
    <property type="component" value="Unassembled WGS sequence"/>
</dbReference>